<dbReference type="Proteomes" id="UP000177334">
    <property type="component" value="Unassembled WGS sequence"/>
</dbReference>
<dbReference type="Pfam" id="PF00707">
    <property type="entry name" value="IF3_C"/>
    <property type="match status" value="1"/>
</dbReference>
<dbReference type="Pfam" id="PF05198">
    <property type="entry name" value="IF3_N"/>
    <property type="match status" value="1"/>
</dbReference>
<evidence type="ECO:0000256" key="4">
    <source>
        <dbReference type="NCBIfam" id="TIGR00168"/>
    </source>
</evidence>
<comment type="similarity">
    <text evidence="1">Belongs to the IF-3 family.</text>
</comment>
<dbReference type="InterPro" id="IPR036787">
    <property type="entry name" value="T_IF-3_N_sf"/>
</dbReference>
<name>A0A1F5XUU3_9BACT</name>
<feature type="domain" description="Translation initiation factor 3 N-terminal" evidence="6">
    <location>
        <begin position="6"/>
        <end position="75"/>
    </location>
</feature>
<protein>
    <recommendedName>
        <fullName evidence="4">Translation initiation factor IF-3</fullName>
    </recommendedName>
</protein>
<dbReference type="GO" id="GO:0043022">
    <property type="term" value="F:ribosome binding"/>
    <property type="evidence" value="ECO:0007669"/>
    <property type="project" value="TreeGrafter"/>
</dbReference>
<dbReference type="GO" id="GO:0003743">
    <property type="term" value="F:translation initiation factor activity"/>
    <property type="evidence" value="ECO:0007669"/>
    <property type="project" value="UniProtKB-UniRule"/>
</dbReference>
<dbReference type="InterPro" id="IPR019815">
    <property type="entry name" value="Translation_initiation_fac_3_C"/>
</dbReference>
<organism evidence="7 8">
    <name type="scientific">Candidatus Giovannonibacteria bacterium RIFCSPLOWO2_12_FULL_43_26</name>
    <dbReference type="NCBI Taxonomy" id="1798363"/>
    <lineage>
        <taxon>Bacteria</taxon>
        <taxon>Candidatus Giovannoniibacteriota</taxon>
    </lineage>
</organism>
<evidence type="ECO:0000313" key="7">
    <source>
        <dbReference type="EMBL" id="OGF91670.1"/>
    </source>
</evidence>
<proteinExistence type="inferred from homology"/>
<dbReference type="InterPro" id="IPR001288">
    <property type="entry name" value="Translation_initiation_fac_3"/>
</dbReference>
<evidence type="ECO:0000256" key="1">
    <source>
        <dbReference type="ARBA" id="ARBA00005439"/>
    </source>
</evidence>
<comment type="caution">
    <text evidence="7">The sequence shown here is derived from an EMBL/GenBank/DDBJ whole genome shotgun (WGS) entry which is preliminary data.</text>
</comment>
<sequence>MQRSRINNQISARELRVIDQEGKNLGVLATEEALRLAREVGMDLIEISPAANPPVAKIMDRGKYFYEQEKKRRAAAKKQKDVEIKSVRIGIGTSPHDLEMKAQQADEFLKEGNKIKIDLALRGREKYLDRKFLEGRIERVLSIISHGFEKDVIKKGPRGLSLTIGPKK</sequence>
<dbReference type="Gene3D" id="3.30.110.10">
    <property type="entry name" value="Translation initiation factor 3 (IF-3), C-terminal domain"/>
    <property type="match status" value="1"/>
</dbReference>
<dbReference type="PANTHER" id="PTHR10938:SF0">
    <property type="entry name" value="TRANSLATION INITIATION FACTOR IF-3, MITOCHONDRIAL"/>
    <property type="match status" value="1"/>
</dbReference>
<gene>
    <name evidence="7" type="ORF">A3H05_02030</name>
</gene>
<dbReference type="SUPFAM" id="SSF54364">
    <property type="entry name" value="Translation initiation factor IF3, N-terminal domain"/>
    <property type="match status" value="1"/>
</dbReference>
<evidence type="ECO:0000256" key="3">
    <source>
        <dbReference type="ARBA" id="ARBA00022917"/>
    </source>
</evidence>
<dbReference type="NCBIfam" id="TIGR00168">
    <property type="entry name" value="infC"/>
    <property type="match status" value="1"/>
</dbReference>
<feature type="domain" description="Translation initiation factor 3 C-terminal" evidence="5">
    <location>
        <begin position="82"/>
        <end position="126"/>
    </location>
</feature>
<keyword evidence="3" id="KW-0648">Protein biosynthesis</keyword>
<accession>A0A1F5XUU3</accession>
<dbReference type="PANTHER" id="PTHR10938">
    <property type="entry name" value="TRANSLATION INITIATION FACTOR IF-3"/>
    <property type="match status" value="1"/>
</dbReference>
<dbReference type="InterPro" id="IPR036788">
    <property type="entry name" value="T_IF-3_C_sf"/>
</dbReference>
<dbReference type="GO" id="GO:0005737">
    <property type="term" value="C:cytoplasm"/>
    <property type="evidence" value="ECO:0007669"/>
    <property type="project" value="UniProtKB-ARBA"/>
</dbReference>
<evidence type="ECO:0000313" key="8">
    <source>
        <dbReference type="Proteomes" id="UP000177334"/>
    </source>
</evidence>
<evidence type="ECO:0000256" key="2">
    <source>
        <dbReference type="ARBA" id="ARBA00022540"/>
    </source>
</evidence>
<dbReference type="InterPro" id="IPR019814">
    <property type="entry name" value="Translation_initiation_fac_3_N"/>
</dbReference>
<dbReference type="EMBL" id="MFIP01000023">
    <property type="protein sequence ID" value="OGF91670.1"/>
    <property type="molecule type" value="Genomic_DNA"/>
</dbReference>
<reference evidence="7 8" key="1">
    <citation type="journal article" date="2016" name="Nat. Commun.">
        <title>Thousands of microbial genomes shed light on interconnected biogeochemical processes in an aquifer system.</title>
        <authorList>
            <person name="Anantharaman K."/>
            <person name="Brown C.T."/>
            <person name="Hug L.A."/>
            <person name="Sharon I."/>
            <person name="Castelle C.J."/>
            <person name="Probst A.J."/>
            <person name="Thomas B.C."/>
            <person name="Singh A."/>
            <person name="Wilkins M.J."/>
            <person name="Karaoz U."/>
            <person name="Brodie E.L."/>
            <person name="Williams K.H."/>
            <person name="Hubbard S.S."/>
            <person name="Banfield J.F."/>
        </authorList>
    </citation>
    <scope>NUCLEOTIDE SEQUENCE [LARGE SCALE GENOMIC DNA]</scope>
</reference>
<dbReference type="GO" id="GO:0032790">
    <property type="term" value="P:ribosome disassembly"/>
    <property type="evidence" value="ECO:0007669"/>
    <property type="project" value="TreeGrafter"/>
</dbReference>
<evidence type="ECO:0000259" key="5">
    <source>
        <dbReference type="Pfam" id="PF00707"/>
    </source>
</evidence>
<evidence type="ECO:0000259" key="6">
    <source>
        <dbReference type="Pfam" id="PF05198"/>
    </source>
</evidence>
<dbReference type="Gene3D" id="3.10.20.80">
    <property type="entry name" value="Translation initiation factor 3 (IF-3), N-terminal domain"/>
    <property type="match status" value="1"/>
</dbReference>
<dbReference type="AlphaFoldDB" id="A0A1F5XUU3"/>
<dbReference type="SUPFAM" id="SSF55200">
    <property type="entry name" value="Translation initiation factor IF3, C-terminal domain"/>
    <property type="match status" value="1"/>
</dbReference>
<keyword evidence="2 7" id="KW-0396">Initiation factor</keyword>